<evidence type="ECO:0000256" key="14">
    <source>
        <dbReference type="SAM" id="MobiDB-lite"/>
    </source>
</evidence>
<keyword evidence="4" id="KW-0677">Repeat</keyword>
<evidence type="ECO:0000256" key="1">
    <source>
        <dbReference type="ARBA" id="ARBA00004430"/>
    </source>
</evidence>
<feature type="domain" description="Dynein heavy chain linker" evidence="15">
    <location>
        <begin position="721"/>
        <end position="1118"/>
    </location>
</feature>
<evidence type="ECO:0000256" key="12">
    <source>
        <dbReference type="ARBA" id="ARBA00023273"/>
    </source>
</evidence>
<dbReference type="InterPro" id="IPR035699">
    <property type="entry name" value="AAA_6"/>
</dbReference>
<evidence type="ECO:0000313" key="17">
    <source>
        <dbReference type="EMBL" id="KOF73985.1"/>
    </source>
</evidence>
<name>A0A0L8GBS1_OCTBM</name>
<keyword evidence="7" id="KW-0243">Dynein</keyword>
<evidence type="ECO:0000256" key="6">
    <source>
        <dbReference type="ARBA" id="ARBA00022840"/>
    </source>
</evidence>
<dbReference type="GO" id="GO:0045505">
    <property type="term" value="F:dynein intermediate chain binding"/>
    <property type="evidence" value="ECO:0007669"/>
    <property type="project" value="InterPro"/>
</dbReference>
<dbReference type="Gene3D" id="3.20.180.20">
    <property type="entry name" value="Dynein heavy chain, N-terminal domain 2"/>
    <property type="match status" value="1"/>
</dbReference>
<sequence>MDVDTEKTEWENPVAGPPKLLRVLPSLPPLPSTVKEPSTLYQIVVKNGTHPPIMDEVSWTLASPFKEQKYSRTPSDSIANNYTPTAKQLKLPKLIKSKPKFDKVVTPAKKPKTAFAPGKRVTPEKQPTQIPPSLEERALDPHEQLKIMHDIEIEEKSRYGEPSAQDLQRYYYYIENGIKSAMLAPAPTEWFEKIDQLIPKSLTTGIKLSNLKIELLAEVTHNYMFSLRKAIVDYILKDPREKKRLHIAWVPVPFPHRVIRAPIPWHSSYLVLKHFNLVSLFAINPVMLELQSIWCKQFENLRFINLVELMEMELPLLPEDFQSVIKNQCLKCRTELQTVWLPTCAQVFLNQKDLWYHLVPQNNVDSLEMVQKFFSSVESLMSLQLRSTIINSLKDFLSFFEIHYQGNDFGEHYDEIQYVLDPIMIIKLKVEEPKIVFDPPFRDILNLIIKGFSEIVASGTGLSRVECEVFPDMRNRNLLLRAPHIDETQVTEIVDQAVEMFKRNVVGPQKYLNYYMKYADLLNRKAQQDVTAFLKEQHSIHEFREKIDAFQDLKNEIAVLYVTVPLSMFSLDCTLLNEALCNKAEGLKQRLITHCVDENRELNRSICRRYEKISDKVSDIPSTTKDLVETIAFLQQSMDVTIYKLATEINEAAKRLSFLLEYANFQTSSDEMKSNVEHLNALHVSLEAAQKELDEMNTEEQLLQFETSIFPILPLMFQLKEPYDKLWTTAYNFNQKQEIWMNGPFLELNAETIESEVGDMWRTMYKLTKVLSDQPGPRRIADSVRSKLDKFKAHLPLLQVICNPGMQERHWKQVSEVVGFPVEPTAQTSLFDMLNTGFSDHLSKLEEIGVAAAKEYSLEKALKKMKTEWADVYFEMVPYRETGVSILCSLDEIQMLLDDHITKAQTMKGSPFIKPFEAEMLEWEEKLVSMFDIIEEWLKCQSTWLYLEPIFSSEDIIAQMPNESRKFAIVDTIWHDIQAEAVKNTHCLVATSQHNMLSRLKEANVYLDEIQKGLNIYLEKKRLFFPRFFFLSNDELLEILSETKDPLRVQPHLKKCFEAISRLEFTEDGEIVGMVSAEKEVVPFTISIQPAKAKGMVEKWLLEVQIAMITSMREVISDSLLAYPETARRKWVIEWPGQVVICSSSIFWTSEVSDAMSKENGLKDYLRKSNDQIDEIVELVRSKLSSGARITLGALIVIDVHARDVIFELCENNVNSTHDFLWLSQLRYYWVDNVIVRMITTEMRYGYEYLGNTPRLVITPLTDRCYRTLMGALKLNLGGAPEGPAGTGKTETSKDLAKAVGKQCVVFNCSDGLDYQAMGKFFKGLAQSGAWACFDEFNRIELEVLSVVAQQIQSIQMAIAQQQTKFIFEGTELKLDRTCTIFITMNPGYAGRQELPDNLK</sequence>
<dbReference type="GO" id="GO:0051959">
    <property type="term" value="F:dynein light intermediate chain binding"/>
    <property type="evidence" value="ECO:0007669"/>
    <property type="project" value="InterPro"/>
</dbReference>
<dbReference type="GO" id="GO:0005874">
    <property type="term" value="C:microtubule"/>
    <property type="evidence" value="ECO:0007669"/>
    <property type="project" value="UniProtKB-KW"/>
</dbReference>
<keyword evidence="9" id="KW-0969">Cilium</keyword>
<feature type="domain" description="Dynein heavy chain hydrolytic ATP-binding dynein motor region" evidence="16">
    <location>
        <begin position="1245"/>
        <end position="1400"/>
    </location>
</feature>
<keyword evidence="5" id="KW-0547">Nucleotide-binding</keyword>
<feature type="non-terminal residue" evidence="17">
    <location>
        <position position="1400"/>
    </location>
</feature>
<accession>A0A0L8GBS1</accession>
<evidence type="ECO:0000256" key="4">
    <source>
        <dbReference type="ARBA" id="ARBA00022737"/>
    </source>
</evidence>
<dbReference type="Gene3D" id="1.20.58.1120">
    <property type="match status" value="1"/>
</dbReference>
<dbReference type="FunFam" id="1.20.140.100:FF:000004">
    <property type="entry name" value="Dynein axonemal heavy chain 6"/>
    <property type="match status" value="1"/>
</dbReference>
<keyword evidence="2" id="KW-0963">Cytoplasm</keyword>
<keyword evidence="10" id="KW-0505">Motor protein</keyword>
<dbReference type="STRING" id="37653.A0A0L8GBS1"/>
<dbReference type="PANTHER" id="PTHR22878">
    <property type="entry name" value="DYNEIN HEAVY CHAIN 6, AXONEMAL-LIKE-RELATED"/>
    <property type="match status" value="1"/>
</dbReference>
<dbReference type="InterPro" id="IPR026983">
    <property type="entry name" value="DHC"/>
</dbReference>
<evidence type="ECO:0000256" key="7">
    <source>
        <dbReference type="ARBA" id="ARBA00023017"/>
    </source>
</evidence>
<evidence type="ECO:0000256" key="13">
    <source>
        <dbReference type="SAM" id="Coils"/>
    </source>
</evidence>
<gene>
    <name evidence="17" type="ORF">OCBIM_22037051mg</name>
</gene>
<proteinExistence type="predicted"/>
<dbReference type="GO" id="GO:0030286">
    <property type="term" value="C:dynein complex"/>
    <property type="evidence" value="ECO:0007669"/>
    <property type="project" value="UniProtKB-KW"/>
</dbReference>
<keyword evidence="12" id="KW-0966">Cell projection</keyword>
<evidence type="ECO:0000256" key="2">
    <source>
        <dbReference type="ARBA" id="ARBA00022490"/>
    </source>
</evidence>
<dbReference type="InterPro" id="IPR042228">
    <property type="entry name" value="Dynein_linker_3"/>
</dbReference>
<dbReference type="InterPro" id="IPR013602">
    <property type="entry name" value="Dynein_heavy_linker"/>
</dbReference>
<evidence type="ECO:0000256" key="9">
    <source>
        <dbReference type="ARBA" id="ARBA00023069"/>
    </source>
</evidence>
<protein>
    <recommendedName>
        <fullName evidence="18">Dynein heavy chain linker domain-containing protein</fullName>
    </recommendedName>
</protein>
<dbReference type="PANTHER" id="PTHR22878:SF71">
    <property type="entry name" value="DYNEIN, AXONEMAL, HEAVY CHAIN 3"/>
    <property type="match status" value="1"/>
</dbReference>
<dbReference type="Pfam" id="PF12774">
    <property type="entry name" value="AAA_6"/>
    <property type="match status" value="1"/>
</dbReference>
<reference evidence="17" key="1">
    <citation type="submission" date="2015-07" db="EMBL/GenBank/DDBJ databases">
        <title>MeaNS - Measles Nucleotide Surveillance Program.</title>
        <authorList>
            <person name="Tran T."/>
            <person name="Druce J."/>
        </authorList>
    </citation>
    <scope>NUCLEOTIDE SEQUENCE</scope>
    <source>
        <strain evidence="17">UCB-OBI-ISO-001</strain>
        <tissue evidence="17">Gonad</tissue>
    </source>
</reference>
<evidence type="ECO:0000259" key="16">
    <source>
        <dbReference type="Pfam" id="PF12774"/>
    </source>
</evidence>
<dbReference type="FunFam" id="3.40.50.300:FF:000044">
    <property type="entry name" value="Dynein heavy chain 5, axonemal"/>
    <property type="match status" value="1"/>
</dbReference>
<evidence type="ECO:0000256" key="10">
    <source>
        <dbReference type="ARBA" id="ARBA00023175"/>
    </source>
</evidence>
<evidence type="ECO:0000256" key="11">
    <source>
        <dbReference type="ARBA" id="ARBA00023212"/>
    </source>
</evidence>
<evidence type="ECO:0008006" key="18">
    <source>
        <dbReference type="Google" id="ProtNLM"/>
    </source>
</evidence>
<dbReference type="InterPro" id="IPR027417">
    <property type="entry name" value="P-loop_NTPase"/>
</dbReference>
<keyword evidence="11" id="KW-0206">Cytoskeleton</keyword>
<dbReference type="Gene3D" id="1.20.140.100">
    <property type="entry name" value="Dynein heavy chain, N-terminal domain 2"/>
    <property type="match status" value="1"/>
</dbReference>
<dbReference type="Pfam" id="PF08393">
    <property type="entry name" value="DHC_N2"/>
    <property type="match status" value="1"/>
</dbReference>
<dbReference type="Gene3D" id="1.10.287.2620">
    <property type="match status" value="1"/>
</dbReference>
<dbReference type="Gene3D" id="3.40.50.300">
    <property type="entry name" value="P-loop containing nucleotide triphosphate hydrolases"/>
    <property type="match status" value="1"/>
</dbReference>
<keyword evidence="6" id="KW-0067">ATP-binding</keyword>
<dbReference type="InterPro" id="IPR042222">
    <property type="entry name" value="Dynein_2_N"/>
</dbReference>
<organism evidence="17">
    <name type="scientific">Octopus bimaculoides</name>
    <name type="common">California two-spotted octopus</name>
    <dbReference type="NCBI Taxonomy" id="37653"/>
    <lineage>
        <taxon>Eukaryota</taxon>
        <taxon>Metazoa</taxon>
        <taxon>Spiralia</taxon>
        <taxon>Lophotrochozoa</taxon>
        <taxon>Mollusca</taxon>
        <taxon>Cephalopoda</taxon>
        <taxon>Coleoidea</taxon>
        <taxon>Octopodiformes</taxon>
        <taxon>Octopoda</taxon>
        <taxon>Incirrata</taxon>
        <taxon>Octopodidae</taxon>
        <taxon>Octopus</taxon>
    </lineage>
</organism>
<dbReference type="OrthoDB" id="5593012at2759"/>
<evidence type="ECO:0000256" key="8">
    <source>
        <dbReference type="ARBA" id="ARBA00023054"/>
    </source>
</evidence>
<feature type="coiled-coil region" evidence="13">
    <location>
        <begin position="679"/>
        <end position="706"/>
    </location>
</feature>
<keyword evidence="8 13" id="KW-0175">Coiled coil</keyword>
<dbReference type="SUPFAM" id="SSF52540">
    <property type="entry name" value="P-loop containing nucleoside triphosphate hydrolases"/>
    <property type="match status" value="1"/>
</dbReference>
<dbReference type="GO" id="GO:0007018">
    <property type="term" value="P:microtubule-based movement"/>
    <property type="evidence" value="ECO:0007669"/>
    <property type="project" value="InterPro"/>
</dbReference>
<evidence type="ECO:0000259" key="15">
    <source>
        <dbReference type="Pfam" id="PF08393"/>
    </source>
</evidence>
<evidence type="ECO:0000256" key="3">
    <source>
        <dbReference type="ARBA" id="ARBA00022701"/>
    </source>
</evidence>
<evidence type="ECO:0000256" key="5">
    <source>
        <dbReference type="ARBA" id="ARBA00022741"/>
    </source>
</evidence>
<dbReference type="FunFam" id="3.20.180.20:FF:000003">
    <property type="entry name" value="Dynein heavy chain 12, axonemal"/>
    <property type="match status" value="1"/>
</dbReference>
<dbReference type="GO" id="GO:0005930">
    <property type="term" value="C:axoneme"/>
    <property type="evidence" value="ECO:0007669"/>
    <property type="project" value="UniProtKB-SubCell"/>
</dbReference>
<feature type="region of interest" description="Disordered" evidence="14">
    <location>
        <begin position="112"/>
        <end position="131"/>
    </location>
</feature>
<comment type="subcellular location">
    <subcellularLocation>
        <location evidence="1">Cytoplasm</location>
        <location evidence="1">Cytoskeleton</location>
        <location evidence="1">Cilium axoneme</location>
    </subcellularLocation>
</comment>
<dbReference type="FunFam" id="1.20.58.1120:FF:000005">
    <property type="entry name" value="Dynein, axonemal, heavy chain 12"/>
    <property type="match status" value="1"/>
</dbReference>
<dbReference type="FunFam" id="1.10.287.2620:FF:000002">
    <property type="entry name" value="Dynein heavy chain 2, axonemal"/>
    <property type="match status" value="1"/>
</dbReference>
<dbReference type="GO" id="GO:0005524">
    <property type="term" value="F:ATP binding"/>
    <property type="evidence" value="ECO:0007669"/>
    <property type="project" value="UniProtKB-KW"/>
</dbReference>
<dbReference type="EMBL" id="KQ422909">
    <property type="protein sequence ID" value="KOF73985.1"/>
    <property type="molecule type" value="Genomic_DNA"/>
</dbReference>
<keyword evidence="3" id="KW-0493">Microtubule</keyword>